<evidence type="ECO:0000313" key="2">
    <source>
        <dbReference type="Proteomes" id="UP000002669"/>
    </source>
</evidence>
<dbReference type="VEuPathDB" id="FungiDB:MGYG_05320"/>
<dbReference type="HOGENOM" id="CLU_1495814_0_0_1"/>
<sequence length="180" mass="19846">MGVRVDGKDGGLGDRQHHHILGLGNSYGFVQHVTDVPGHDSLANLGESSTLQEDTIPMDLDIPSSHLIDDHNGQQDTKMQDADIWDADLRDICMPDIDMHENVASEASVEATCIASSLHNIQNSVQEIQSGAQRTHKWALEAKNGVQEISNRLDKLENISQENRSSIYNFQILIGSSKSY</sequence>
<dbReference type="EMBL" id="DS989825">
    <property type="protein sequence ID" value="EFR02323.1"/>
    <property type="molecule type" value="Genomic_DNA"/>
</dbReference>
<gene>
    <name evidence="1" type="ORF">MGYG_05320</name>
</gene>
<dbReference type="RefSeq" id="XP_003172734.1">
    <property type="nucleotide sequence ID" value="XM_003172686.1"/>
</dbReference>
<reference evidence="2" key="1">
    <citation type="journal article" date="2012" name="MBio">
        <title>Comparative genome analysis of Trichophyton rubrum and related dermatophytes reveals candidate genes involved in infection.</title>
        <authorList>
            <person name="Martinez D.A."/>
            <person name="Oliver B.G."/>
            <person name="Graeser Y."/>
            <person name="Goldberg J.M."/>
            <person name="Li W."/>
            <person name="Martinez-Rossi N.M."/>
            <person name="Monod M."/>
            <person name="Shelest E."/>
            <person name="Barton R.C."/>
            <person name="Birch E."/>
            <person name="Brakhage A.A."/>
            <person name="Chen Z."/>
            <person name="Gurr S.J."/>
            <person name="Heiman D."/>
            <person name="Heitman J."/>
            <person name="Kosti I."/>
            <person name="Rossi A."/>
            <person name="Saif S."/>
            <person name="Samalova M."/>
            <person name="Saunders C.W."/>
            <person name="Shea T."/>
            <person name="Summerbell R.C."/>
            <person name="Xu J."/>
            <person name="Young S."/>
            <person name="Zeng Q."/>
            <person name="Birren B.W."/>
            <person name="Cuomo C.A."/>
            <person name="White T.C."/>
        </authorList>
    </citation>
    <scope>NUCLEOTIDE SEQUENCE [LARGE SCALE GENOMIC DNA]</scope>
    <source>
        <strain evidence="2">ATCC MYA-4604 / CBS 118893</strain>
    </source>
</reference>
<proteinExistence type="predicted"/>
<name>E4UVJ6_ARTGP</name>
<protein>
    <submittedName>
        <fullName evidence="1">Uncharacterized protein</fullName>
    </submittedName>
</protein>
<accession>E4UVJ6</accession>
<dbReference type="InParanoid" id="E4UVJ6"/>
<keyword evidence="2" id="KW-1185">Reference proteome</keyword>
<dbReference type="AlphaFoldDB" id="E4UVJ6"/>
<dbReference type="Proteomes" id="UP000002669">
    <property type="component" value="Unassembled WGS sequence"/>
</dbReference>
<dbReference type="GeneID" id="10028010"/>
<evidence type="ECO:0000313" key="1">
    <source>
        <dbReference type="EMBL" id="EFR02323.1"/>
    </source>
</evidence>
<organism evidence="2">
    <name type="scientific">Arthroderma gypseum (strain ATCC MYA-4604 / CBS 118893)</name>
    <name type="common">Microsporum gypseum</name>
    <dbReference type="NCBI Taxonomy" id="535722"/>
    <lineage>
        <taxon>Eukaryota</taxon>
        <taxon>Fungi</taxon>
        <taxon>Dikarya</taxon>
        <taxon>Ascomycota</taxon>
        <taxon>Pezizomycotina</taxon>
        <taxon>Eurotiomycetes</taxon>
        <taxon>Eurotiomycetidae</taxon>
        <taxon>Onygenales</taxon>
        <taxon>Arthrodermataceae</taxon>
        <taxon>Nannizzia</taxon>
    </lineage>
</organism>